<evidence type="ECO:0000256" key="4">
    <source>
        <dbReference type="ARBA" id="ARBA00022640"/>
    </source>
</evidence>
<evidence type="ECO:0000313" key="13">
    <source>
        <dbReference type="Proteomes" id="UP000002051"/>
    </source>
</evidence>
<evidence type="ECO:0000256" key="9">
    <source>
        <dbReference type="SAM" id="MobiDB-lite"/>
    </source>
</evidence>
<sequence>MAGCSSNFGVARVVTVGKETGLGKNVNQYSSFSSLSFRSAMLLNEAAFPSICVNKCGGGLYLSKQKKQTFLTMCMSQPPAESQPAVSTIELSEGGGDTVVGKEQKIFDSESDSKSVGNDSNGVVFDGSGGNGSFGSGGAGDGGDGGSGGGGDDDDKEEGEFGPMLKYDEVLRETEARGVTLPFDMLEAAKTVGIPKLLLLRYLDLEGSFWPLGFAMRSCSILRNRMLADPAFLFKIGSEIVIDSCCATVAEYQKRGKDFWNEFELYVADLLVGTVVNVALVGMLAPYARIGKPSISKGFLGNMQKAYAALPSSVFEAERPGCRFSVQQRLGTYFFKGIMYAGVGFGCGIIGQGIANMIMTAKRNIKTSEDDVPVPPLLKSAALWGVFLGVSSNTQYQVINGLERLVEASPMAKQVPPVALAFTVGVRFANNVYGGMQFVDWARWSGVQ</sequence>
<keyword evidence="6" id="KW-0809">Transit peptide</keyword>
<dbReference type="GO" id="GO:0099402">
    <property type="term" value="P:plant organ development"/>
    <property type="evidence" value="ECO:0000318"/>
    <property type="project" value="GO_Central"/>
</dbReference>
<dbReference type="EMBL" id="CM001223">
    <property type="protein sequence ID" value="KEH23035.1"/>
    <property type="molecule type" value="Genomic_DNA"/>
</dbReference>
<dbReference type="Proteomes" id="UP000002051">
    <property type="component" value="Unassembled WGS sequence"/>
</dbReference>
<feature type="transmembrane region" description="Helical" evidence="10">
    <location>
        <begin position="263"/>
        <end position="288"/>
    </location>
</feature>
<evidence type="ECO:0000313" key="12">
    <source>
        <dbReference type="EnsemblPlants" id="KEH23035"/>
    </source>
</evidence>
<comment type="similarity">
    <text evidence="2">Belongs to the RETICULATA family.</text>
</comment>
<keyword evidence="8 10" id="KW-0472">Membrane</keyword>
<evidence type="ECO:0000256" key="2">
    <source>
        <dbReference type="ARBA" id="ARBA00010793"/>
    </source>
</evidence>
<evidence type="ECO:0000256" key="6">
    <source>
        <dbReference type="ARBA" id="ARBA00022946"/>
    </source>
</evidence>
<evidence type="ECO:0000256" key="3">
    <source>
        <dbReference type="ARBA" id="ARBA00022528"/>
    </source>
</evidence>
<proteinExistence type="inferred from homology"/>
<evidence type="ECO:0000313" key="11">
    <source>
        <dbReference type="EMBL" id="KEH23035.1"/>
    </source>
</evidence>
<keyword evidence="3" id="KW-0150">Chloroplast</keyword>
<name>A0A072UB17_MEDTR</name>
<dbReference type="PANTHER" id="PTHR31038">
    <property type="entry name" value="EXPRESSED PROTEIN-RELATED"/>
    <property type="match status" value="1"/>
</dbReference>
<dbReference type="EnsemblPlants" id="KEH23035">
    <property type="protein sequence ID" value="KEH23035"/>
    <property type="gene ID" value="MTR_7g064130"/>
</dbReference>
<dbReference type="AlphaFoldDB" id="A0A072UB17"/>
<dbReference type="KEGG" id="mtr:25498625"/>
<dbReference type="HOGENOM" id="CLU_036961_1_0_1"/>
<evidence type="ECO:0000256" key="1">
    <source>
        <dbReference type="ARBA" id="ARBA00004508"/>
    </source>
</evidence>
<keyword evidence="4" id="KW-0934">Plastid</keyword>
<reference evidence="12" key="3">
    <citation type="submission" date="2015-04" db="UniProtKB">
        <authorList>
            <consortium name="EnsemblPlants"/>
        </authorList>
    </citation>
    <scope>IDENTIFICATION</scope>
    <source>
        <strain evidence="12">cv. Jemalong A17</strain>
    </source>
</reference>
<comment type="subcellular location">
    <subcellularLocation>
        <location evidence="1">Plastid</location>
        <location evidence="1">Chloroplast membrane</location>
        <topology evidence="1">Multi-pass membrane protein</topology>
    </subcellularLocation>
</comment>
<evidence type="ECO:0000256" key="7">
    <source>
        <dbReference type="ARBA" id="ARBA00022989"/>
    </source>
</evidence>
<feature type="region of interest" description="Disordered" evidence="9">
    <location>
        <begin position="134"/>
        <end position="161"/>
    </location>
</feature>
<dbReference type="Pfam" id="PF11891">
    <property type="entry name" value="RETICULATA-like"/>
    <property type="match status" value="1"/>
</dbReference>
<dbReference type="InterPro" id="IPR021825">
    <property type="entry name" value="RETICULATA-related"/>
</dbReference>
<feature type="compositionally biased region" description="Acidic residues" evidence="9">
    <location>
        <begin position="151"/>
        <end position="160"/>
    </location>
</feature>
<evidence type="ECO:0000256" key="10">
    <source>
        <dbReference type="SAM" id="Phobius"/>
    </source>
</evidence>
<dbReference type="PANTHER" id="PTHR31038:SF10">
    <property type="entry name" value="OS04G0524400 PROTEIN"/>
    <property type="match status" value="1"/>
</dbReference>
<dbReference type="STRING" id="3880.A0A072UB17"/>
<organism evidence="11 13">
    <name type="scientific">Medicago truncatula</name>
    <name type="common">Barrel medic</name>
    <name type="synonym">Medicago tribuloides</name>
    <dbReference type="NCBI Taxonomy" id="3880"/>
    <lineage>
        <taxon>Eukaryota</taxon>
        <taxon>Viridiplantae</taxon>
        <taxon>Streptophyta</taxon>
        <taxon>Embryophyta</taxon>
        <taxon>Tracheophyta</taxon>
        <taxon>Spermatophyta</taxon>
        <taxon>Magnoliopsida</taxon>
        <taxon>eudicotyledons</taxon>
        <taxon>Gunneridae</taxon>
        <taxon>Pentapetalae</taxon>
        <taxon>rosids</taxon>
        <taxon>fabids</taxon>
        <taxon>Fabales</taxon>
        <taxon>Fabaceae</taxon>
        <taxon>Papilionoideae</taxon>
        <taxon>50 kb inversion clade</taxon>
        <taxon>NPAAA clade</taxon>
        <taxon>Hologalegina</taxon>
        <taxon>IRL clade</taxon>
        <taxon>Trifolieae</taxon>
        <taxon>Medicago</taxon>
    </lineage>
</organism>
<feature type="transmembrane region" description="Helical" evidence="10">
    <location>
        <begin position="338"/>
        <end position="358"/>
    </location>
</feature>
<feature type="compositionally biased region" description="Gly residues" evidence="9">
    <location>
        <begin position="134"/>
        <end position="150"/>
    </location>
</feature>
<reference evidence="11 13" key="1">
    <citation type="journal article" date="2011" name="Nature">
        <title>The Medicago genome provides insight into the evolution of rhizobial symbioses.</title>
        <authorList>
            <person name="Young N.D."/>
            <person name="Debelle F."/>
            <person name="Oldroyd G.E."/>
            <person name="Geurts R."/>
            <person name="Cannon S.B."/>
            <person name="Udvardi M.K."/>
            <person name="Benedito V.A."/>
            <person name="Mayer K.F."/>
            <person name="Gouzy J."/>
            <person name="Schoof H."/>
            <person name="Van de Peer Y."/>
            <person name="Proost S."/>
            <person name="Cook D.R."/>
            <person name="Meyers B.C."/>
            <person name="Spannagl M."/>
            <person name="Cheung F."/>
            <person name="De Mita S."/>
            <person name="Krishnakumar V."/>
            <person name="Gundlach H."/>
            <person name="Zhou S."/>
            <person name="Mudge J."/>
            <person name="Bharti A.K."/>
            <person name="Murray J.D."/>
            <person name="Naoumkina M.A."/>
            <person name="Rosen B."/>
            <person name="Silverstein K.A."/>
            <person name="Tang H."/>
            <person name="Rombauts S."/>
            <person name="Zhao P.X."/>
            <person name="Zhou P."/>
            <person name="Barbe V."/>
            <person name="Bardou P."/>
            <person name="Bechner M."/>
            <person name="Bellec A."/>
            <person name="Berger A."/>
            <person name="Berges H."/>
            <person name="Bidwell S."/>
            <person name="Bisseling T."/>
            <person name="Choisne N."/>
            <person name="Couloux A."/>
            <person name="Denny R."/>
            <person name="Deshpande S."/>
            <person name="Dai X."/>
            <person name="Doyle J.J."/>
            <person name="Dudez A.M."/>
            <person name="Farmer A.D."/>
            <person name="Fouteau S."/>
            <person name="Franken C."/>
            <person name="Gibelin C."/>
            <person name="Gish J."/>
            <person name="Goldstein S."/>
            <person name="Gonzalez A.J."/>
            <person name="Green P.J."/>
            <person name="Hallab A."/>
            <person name="Hartog M."/>
            <person name="Hua A."/>
            <person name="Humphray S.J."/>
            <person name="Jeong D.H."/>
            <person name="Jing Y."/>
            <person name="Jocker A."/>
            <person name="Kenton S.M."/>
            <person name="Kim D.J."/>
            <person name="Klee K."/>
            <person name="Lai H."/>
            <person name="Lang C."/>
            <person name="Lin S."/>
            <person name="Macmil S.L."/>
            <person name="Magdelenat G."/>
            <person name="Matthews L."/>
            <person name="McCorrison J."/>
            <person name="Monaghan E.L."/>
            <person name="Mun J.H."/>
            <person name="Najar F.Z."/>
            <person name="Nicholson C."/>
            <person name="Noirot C."/>
            <person name="O'Bleness M."/>
            <person name="Paule C.R."/>
            <person name="Poulain J."/>
            <person name="Prion F."/>
            <person name="Qin B."/>
            <person name="Qu C."/>
            <person name="Retzel E.F."/>
            <person name="Riddle C."/>
            <person name="Sallet E."/>
            <person name="Samain S."/>
            <person name="Samson N."/>
            <person name="Sanders I."/>
            <person name="Saurat O."/>
            <person name="Scarpelli C."/>
            <person name="Schiex T."/>
            <person name="Segurens B."/>
            <person name="Severin A.J."/>
            <person name="Sherrier D.J."/>
            <person name="Shi R."/>
            <person name="Sims S."/>
            <person name="Singer S.R."/>
            <person name="Sinharoy S."/>
            <person name="Sterck L."/>
            <person name="Viollet A."/>
            <person name="Wang B.B."/>
            <person name="Wang K."/>
            <person name="Wang M."/>
            <person name="Wang X."/>
            <person name="Warfsmann J."/>
            <person name="Weissenbach J."/>
            <person name="White D.D."/>
            <person name="White J.D."/>
            <person name="Wiley G.B."/>
            <person name="Wincker P."/>
            <person name="Xing Y."/>
            <person name="Yang L."/>
            <person name="Yao Z."/>
            <person name="Ying F."/>
            <person name="Zhai J."/>
            <person name="Zhou L."/>
            <person name="Zuber A."/>
            <person name="Denarie J."/>
            <person name="Dixon R.A."/>
            <person name="May G.D."/>
            <person name="Schwartz D.C."/>
            <person name="Rogers J."/>
            <person name="Quetier F."/>
            <person name="Town C.D."/>
            <person name="Roe B.A."/>
        </authorList>
    </citation>
    <scope>NUCLEOTIDE SEQUENCE [LARGE SCALE GENOMIC DNA]</scope>
    <source>
        <strain evidence="11">A17</strain>
        <strain evidence="12 13">cv. Jemalong A17</strain>
    </source>
</reference>
<gene>
    <name evidence="12" type="primary">25498625</name>
    <name evidence="11" type="ordered locus">MTR_7g064130</name>
</gene>
<protein>
    <submittedName>
        <fullName evidence="11">Plant/K8E10-2 protein</fullName>
    </submittedName>
</protein>
<dbReference type="GO" id="GO:0031969">
    <property type="term" value="C:chloroplast membrane"/>
    <property type="evidence" value="ECO:0007669"/>
    <property type="project" value="UniProtKB-SubCell"/>
</dbReference>
<accession>A0A072UB17</accession>
<keyword evidence="7 10" id="KW-1133">Transmembrane helix</keyword>
<reference evidence="11 13" key="2">
    <citation type="journal article" date="2014" name="BMC Genomics">
        <title>An improved genome release (version Mt4.0) for the model legume Medicago truncatula.</title>
        <authorList>
            <person name="Tang H."/>
            <person name="Krishnakumar V."/>
            <person name="Bidwell S."/>
            <person name="Rosen B."/>
            <person name="Chan A."/>
            <person name="Zhou S."/>
            <person name="Gentzbittel L."/>
            <person name="Childs K.L."/>
            <person name="Yandell M."/>
            <person name="Gundlach H."/>
            <person name="Mayer K.F."/>
            <person name="Schwartz D.C."/>
            <person name="Town C.D."/>
        </authorList>
    </citation>
    <scope>GENOME REANNOTATION</scope>
    <source>
        <strain evidence="11">A17</strain>
        <strain evidence="12 13">cv. Jemalong A17</strain>
    </source>
</reference>
<evidence type="ECO:0000256" key="8">
    <source>
        <dbReference type="ARBA" id="ARBA00023136"/>
    </source>
</evidence>
<evidence type="ECO:0000256" key="5">
    <source>
        <dbReference type="ARBA" id="ARBA00022692"/>
    </source>
</evidence>
<dbReference type="OrthoDB" id="205639at2759"/>
<keyword evidence="13" id="KW-1185">Reference proteome</keyword>
<keyword evidence="5 10" id="KW-0812">Transmembrane</keyword>